<keyword evidence="2" id="KW-1185">Reference proteome</keyword>
<organism evidence="1 2">
    <name type="scientific">Cryobacterium zhongshanensis</name>
    <dbReference type="NCBI Taxonomy" id="2928153"/>
    <lineage>
        <taxon>Bacteria</taxon>
        <taxon>Bacillati</taxon>
        <taxon>Actinomycetota</taxon>
        <taxon>Actinomycetes</taxon>
        <taxon>Micrococcales</taxon>
        <taxon>Microbacteriaceae</taxon>
        <taxon>Cryobacterium</taxon>
    </lineage>
</organism>
<gene>
    <name evidence="1" type="ORF">MQH31_13520</name>
</gene>
<dbReference type="EMBL" id="JALGAR010000003">
    <property type="protein sequence ID" value="MCI4658825.1"/>
    <property type="molecule type" value="Genomic_DNA"/>
</dbReference>
<proteinExistence type="predicted"/>
<name>A0AA41QVS7_9MICO</name>
<evidence type="ECO:0000313" key="1">
    <source>
        <dbReference type="EMBL" id="MCI4658825.1"/>
    </source>
</evidence>
<accession>A0AA41QVS7</accession>
<comment type="caution">
    <text evidence="1">The sequence shown here is derived from an EMBL/GenBank/DDBJ whole genome shotgun (WGS) entry which is preliminary data.</text>
</comment>
<reference evidence="1" key="1">
    <citation type="submission" date="2022-03" db="EMBL/GenBank/DDBJ databases">
        <title>Cryobacterium sp. nov. strain ZS14-85, isolated from Antarctic soil.</title>
        <authorList>
            <person name="Li J."/>
            <person name="Niu G."/>
        </authorList>
    </citation>
    <scope>NUCLEOTIDE SEQUENCE</scope>
    <source>
        <strain evidence="1">ZS14-85</strain>
    </source>
</reference>
<dbReference type="Proteomes" id="UP001165341">
    <property type="component" value="Unassembled WGS sequence"/>
</dbReference>
<dbReference type="AlphaFoldDB" id="A0AA41QVS7"/>
<evidence type="ECO:0000313" key="2">
    <source>
        <dbReference type="Proteomes" id="UP001165341"/>
    </source>
</evidence>
<sequence>MDEEQTVPTTYVLPNKEFLEIADGDTLPEIGDGIYTGGVAYRVTDLWFIDDDDAPLPYGFNVFLTEAPKAGNTLREFDPIFFA</sequence>
<dbReference type="RefSeq" id="WP_134536249.1">
    <property type="nucleotide sequence ID" value="NZ_JALGAR010000003.1"/>
</dbReference>
<protein>
    <submittedName>
        <fullName evidence="1">Uncharacterized protein</fullName>
    </submittedName>
</protein>